<dbReference type="EMBL" id="AP027732">
    <property type="protein sequence ID" value="BDZ51269.1"/>
    <property type="molecule type" value="Genomic_DNA"/>
</dbReference>
<dbReference type="InterPro" id="IPR001647">
    <property type="entry name" value="HTH_TetR"/>
</dbReference>
<evidence type="ECO:0000256" key="3">
    <source>
        <dbReference type="ARBA" id="ARBA00023163"/>
    </source>
</evidence>
<reference evidence="7" key="1">
    <citation type="journal article" date="2019" name="Int. J. Syst. Evol. Microbiol.">
        <title>The Global Catalogue of Microorganisms (GCM) 10K type strain sequencing project: providing services to taxonomists for standard genome sequencing and annotation.</title>
        <authorList>
            <consortium name="The Broad Institute Genomics Platform"/>
            <consortium name="The Broad Institute Genome Sequencing Center for Infectious Disease"/>
            <person name="Wu L."/>
            <person name="Ma J."/>
        </authorList>
    </citation>
    <scope>NUCLEOTIDE SEQUENCE [LARGE SCALE GENOMIC DNA]</scope>
    <source>
        <strain evidence="7">NBRC 108728</strain>
    </source>
</reference>
<organism evidence="6 7">
    <name type="scientific">Frondihabitans sucicola</name>
    <dbReference type="NCBI Taxonomy" id="1268041"/>
    <lineage>
        <taxon>Bacteria</taxon>
        <taxon>Bacillati</taxon>
        <taxon>Actinomycetota</taxon>
        <taxon>Actinomycetes</taxon>
        <taxon>Micrococcales</taxon>
        <taxon>Microbacteriaceae</taxon>
        <taxon>Frondihabitans</taxon>
    </lineage>
</organism>
<keyword evidence="1" id="KW-0805">Transcription regulation</keyword>
<dbReference type="Proteomes" id="UP001321486">
    <property type="component" value="Chromosome"/>
</dbReference>
<dbReference type="PANTHER" id="PTHR30055:SF238">
    <property type="entry name" value="MYCOFACTOCIN BIOSYNTHESIS TRANSCRIPTIONAL REGULATOR MFTR-RELATED"/>
    <property type="match status" value="1"/>
</dbReference>
<dbReference type="InterPro" id="IPR041347">
    <property type="entry name" value="MftR_C"/>
</dbReference>
<proteinExistence type="predicted"/>
<dbReference type="SUPFAM" id="SSF46689">
    <property type="entry name" value="Homeodomain-like"/>
    <property type="match status" value="1"/>
</dbReference>
<evidence type="ECO:0000313" key="7">
    <source>
        <dbReference type="Proteomes" id="UP001321486"/>
    </source>
</evidence>
<evidence type="ECO:0000259" key="5">
    <source>
        <dbReference type="PROSITE" id="PS50977"/>
    </source>
</evidence>
<dbReference type="Pfam" id="PF17754">
    <property type="entry name" value="TetR_C_14"/>
    <property type="match status" value="1"/>
</dbReference>
<accession>A0ABN6Y1R1</accession>
<feature type="DNA-binding region" description="H-T-H motif" evidence="4">
    <location>
        <begin position="29"/>
        <end position="48"/>
    </location>
</feature>
<dbReference type="PANTHER" id="PTHR30055">
    <property type="entry name" value="HTH-TYPE TRANSCRIPTIONAL REGULATOR RUTR"/>
    <property type="match status" value="1"/>
</dbReference>
<gene>
    <name evidence="6" type="ORF">GCM10025867_35100</name>
</gene>
<protein>
    <submittedName>
        <fullName evidence="6">TetR family transcriptional regulator</fullName>
    </submittedName>
</protein>
<dbReference type="RefSeq" id="WP_286344067.1">
    <property type="nucleotide sequence ID" value="NZ_AP027732.1"/>
</dbReference>
<evidence type="ECO:0000256" key="1">
    <source>
        <dbReference type="ARBA" id="ARBA00023015"/>
    </source>
</evidence>
<evidence type="ECO:0000313" key="6">
    <source>
        <dbReference type="EMBL" id="BDZ51269.1"/>
    </source>
</evidence>
<keyword evidence="7" id="KW-1185">Reference proteome</keyword>
<sequence length="196" mass="21257">MVRWEPGTRDRLQEAALELYDSRGFEETTAADIARAVGLTERTFFRHFADKREVLFDGQEFFQAAFVSGVEKAPSGAAAIEIVTSALESAAAFFPAERRDYSRLRQRIIVANPALQERELLKMAGLARTLAAAIRGRGVPDPQATLAAETGVTVFGVAFLAWLEPGEERPFFAIETAVLDELTALTGGPSAAAPRA</sequence>
<evidence type="ECO:0000256" key="2">
    <source>
        <dbReference type="ARBA" id="ARBA00023125"/>
    </source>
</evidence>
<dbReference type="Pfam" id="PF00440">
    <property type="entry name" value="TetR_N"/>
    <property type="match status" value="1"/>
</dbReference>
<dbReference type="InterPro" id="IPR023772">
    <property type="entry name" value="DNA-bd_HTH_TetR-type_CS"/>
</dbReference>
<keyword evidence="2 4" id="KW-0238">DNA-binding</keyword>
<dbReference type="InterPro" id="IPR009057">
    <property type="entry name" value="Homeodomain-like_sf"/>
</dbReference>
<dbReference type="PRINTS" id="PR00455">
    <property type="entry name" value="HTHTETR"/>
</dbReference>
<evidence type="ECO:0000256" key="4">
    <source>
        <dbReference type="PROSITE-ProRule" id="PRU00335"/>
    </source>
</evidence>
<dbReference type="Gene3D" id="1.10.357.10">
    <property type="entry name" value="Tetracycline Repressor, domain 2"/>
    <property type="match status" value="1"/>
</dbReference>
<feature type="domain" description="HTH tetR-type" evidence="5">
    <location>
        <begin position="6"/>
        <end position="66"/>
    </location>
</feature>
<name>A0ABN6Y1R1_9MICO</name>
<keyword evidence="3" id="KW-0804">Transcription</keyword>
<dbReference type="InterPro" id="IPR050109">
    <property type="entry name" value="HTH-type_TetR-like_transc_reg"/>
</dbReference>
<dbReference type="PROSITE" id="PS01081">
    <property type="entry name" value="HTH_TETR_1"/>
    <property type="match status" value="1"/>
</dbReference>
<dbReference type="PROSITE" id="PS50977">
    <property type="entry name" value="HTH_TETR_2"/>
    <property type="match status" value="1"/>
</dbReference>